<dbReference type="EMBL" id="BAAAZU010000031">
    <property type="protein sequence ID" value="GAA3933258.1"/>
    <property type="molecule type" value="Genomic_DNA"/>
</dbReference>
<feature type="chain" id="PRO_5047476690" description="Auto-transporter adhesin head GIN domain-containing protein" evidence="1">
    <location>
        <begin position="26"/>
        <end position="138"/>
    </location>
</feature>
<evidence type="ECO:0000313" key="3">
    <source>
        <dbReference type="Proteomes" id="UP001501727"/>
    </source>
</evidence>
<comment type="caution">
    <text evidence="2">The sequence shown here is derived from an EMBL/GenBank/DDBJ whole genome shotgun (WGS) entry which is preliminary data.</text>
</comment>
<keyword evidence="3" id="KW-1185">Reference proteome</keyword>
<dbReference type="RefSeq" id="WP_344760725.1">
    <property type="nucleotide sequence ID" value="NZ_BAAAZU010000031.1"/>
</dbReference>
<keyword evidence="1" id="KW-0732">Signal</keyword>
<dbReference type="Proteomes" id="UP001501727">
    <property type="component" value="Unassembled WGS sequence"/>
</dbReference>
<accession>A0ABP7MZ37</accession>
<feature type="signal peptide" evidence="1">
    <location>
        <begin position="1"/>
        <end position="25"/>
    </location>
</feature>
<evidence type="ECO:0008006" key="4">
    <source>
        <dbReference type="Google" id="ProtNLM"/>
    </source>
</evidence>
<protein>
    <recommendedName>
        <fullName evidence="4">Auto-transporter adhesin head GIN domain-containing protein</fullName>
    </recommendedName>
</protein>
<name>A0ABP7MZ37_9GAMM</name>
<proteinExistence type="predicted"/>
<reference evidence="3" key="1">
    <citation type="journal article" date="2019" name="Int. J. Syst. Evol. Microbiol.">
        <title>The Global Catalogue of Microorganisms (GCM) 10K type strain sequencing project: providing services to taxonomists for standard genome sequencing and annotation.</title>
        <authorList>
            <consortium name="The Broad Institute Genomics Platform"/>
            <consortium name="The Broad Institute Genome Sequencing Center for Infectious Disease"/>
            <person name="Wu L."/>
            <person name="Ma J."/>
        </authorList>
    </citation>
    <scope>NUCLEOTIDE SEQUENCE [LARGE SCALE GENOMIC DNA]</scope>
    <source>
        <strain evidence="3">JCM 16916</strain>
    </source>
</reference>
<sequence length="138" mass="14479">MKSIHLLLPLLLSAMLSTLPPAAQAGDAPAAAAATTEAHVVGFTARKLHTYQQEDDRFRRSGELDIAATVLPLKVLSVSKKGYVEVEGPSGPVWLDKLDVKLDSAGALSQAVQCNRRVTTTASVKSHVGMGAGEGCDQ</sequence>
<organism evidence="2 3">
    <name type="scientific">Luteimonas lutimaris</name>
    <dbReference type="NCBI Taxonomy" id="698645"/>
    <lineage>
        <taxon>Bacteria</taxon>
        <taxon>Pseudomonadati</taxon>
        <taxon>Pseudomonadota</taxon>
        <taxon>Gammaproteobacteria</taxon>
        <taxon>Lysobacterales</taxon>
        <taxon>Lysobacteraceae</taxon>
        <taxon>Luteimonas</taxon>
    </lineage>
</organism>
<gene>
    <name evidence="2" type="ORF">GCM10022229_28810</name>
</gene>
<evidence type="ECO:0000256" key="1">
    <source>
        <dbReference type="SAM" id="SignalP"/>
    </source>
</evidence>
<evidence type="ECO:0000313" key="2">
    <source>
        <dbReference type="EMBL" id="GAA3933258.1"/>
    </source>
</evidence>